<organism evidence="3 4">
    <name type="scientific">Dacryopinax primogenitus (strain DJM 731)</name>
    <name type="common">Brown rot fungus</name>
    <dbReference type="NCBI Taxonomy" id="1858805"/>
    <lineage>
        <taxon>Eukaryota</taxon>
        <taxon>Fungi</taxon>
        <taxon>Dikarya</taxon>
        <taxon>Basidiomycota</taxon>
        <taxon>Agaricomycotina</taxon>
        <taxon>Dacrymycetes</taxon>
        <taxon>Dacrymycetales</taxon>
        <taxon>Dacrymycetaceae</taxon>
        <taxon>Dacryopinax</taxon>
    </lineage>
</organism>
<reference evidence="3 4" key="1">
    <citation type="journal article" date="2012" name="Science">
        <title>The Paleozoic origin of enzymatic lignin decomposition reconstructed from 31 fungal genomes.</title>
        <authorList>
            <person name="Floudas D."/>
            <person name="Binder M."/>
            <person name="Riley R."/>
            <person name="Barry K."/>
            <person name="Blanchette R.A."/>
            <person name="Henrissat B."/>
            <person name="Martinez A.T."/>
            <person name="Otillar R."/>
            <person name="Spatafora J.W."/>
            <person name="Yadav J.S."/>
            <person name="Aerts A."/>
            <person name="Benoit I."/>
            <person name="Boyd A."/>
            <person name="Carlson A."/>
            <person name="Copeland A."/>
            <person name="Coutinho P.M."/>
            <person name="de Vries R.P."/>
            <person name="Ferreira P."/>
            <person name="Findley K."/>
            <person name="Foster B."/>
            <person name="Gaskell J."/>
            <person name="Glotzer D."/>
            <person name="Gorecki P."/>
            <person name="Heitman J."/>
            <person name="Hesse C."/>
            <person name="Hori C."/>
            <person name="Igarashi K."/>
            <person name="Jurgens J.A."/>
            <person name="Kallen N."/>
            <person name="Kersten P."/>
            <person name="Kohler A."/>
            <person name="Kuees U."/>
            <person name="Kumar T.K.A."/>
            <person name="Kuo A."/>
            <person name="LaButti K."/>
            <person name="Larrondo L.F."/>
            <person name="Lindquist E."/>
            <person name="Ling A."/>
            <person name="Lombard V."/>
            <person name="Lucas S."/>
            <person name="Lundell T."/>
            <person name="Martin R."/>
            <person name="McLaughlin D.J."/>
            <person name="Morgenstern I."/>
            <person name="Morin E."/>
            <person name="Murat C."/>
            <person name="Nagy L.G."/>
            <person name="Nolan M."/>
            <person name="Ohm R.A."/>
            <person name="Patyshakuliyeva A."/>
            <person name="Rokas A."/>
            <person name="Ruiz-Duenas F.J."/>
            <person name="Sabat G."/>
            <person name="Salamov A."/>
            <person name="Samejima M."/>
            <person name="Schmutz J."/>
            <person name="Slot J.C."/>
            <person name="St John F."/>
            <person name="Stenlid J."/>
            <person name="Sun H."/>
            <person name="Sun S."/>
            <person name="Syed K."/>
            <person name="Tsang A."/>
            <person name="Wiebenga A."/>
            <person name="Young D."/>
            <person name="Pisabarro A."/>
            <person name="Eastwood D.C."/>
            <person name="Martin F."/>
            <person name="Cullen D."/>
            <person name="Grigoriev I.V."/>
            <person name="Hibbett D.S."/>
        </authorList>
    </citation>
    <scope>NUCLEOTIDE SEQUENCE [LARGE SCALE GENOMIC DNA]</scope>
    <source>
        <strain evidence="3 4">DJM-731 SS1</strain>
    </source>
</reference>
<sequence>MSYDSVFVIGATGYIGGAVLHALLTNFPGKFKFTALVRNEKDFPALERLGVKCIKGSFETLDIIEHASAEADIVVNAANADALEIAQAVVKGMESRARAGKGPKPVLLHTSGTGVVADRANGAYTEYAKKEWNDASEEDIKSIDSFRPHRNVDLALFEAHSRGLISVHIIAPSTIVGAGDGPVRTLTQQVPYMVQTAVKNRTTYYVGPGTNVWRNVDIHDLEDLYVLVLKHALATAAEPNGSPYANFYFGSVNAHCWGDVARLIAPILYAKGLTDSPEAKSIELDKEPLLISTSINSVTKADRGLALGWKPMGRTLEEALQEDIDLTLAQL</sequence>
<proteinExistence type="predicted"/>
<keyword evidence="1" id="KW-1133">Transmembrane helix</keyword>
<dbReference type="STRING" id="1858805.M5G2B1"/>
<keyword evidence="4" id="KW-1185">Reference proteome</keyword>
<dbReference type="Proteomes" id="UP000030653">
    <property type="component" value="Unassembled WGS sequence"/>
</dbReference>
<dbReference type="PANTHER" id="PTHR48079">
    <property type="entry name" value="PROTEIN YEEZ"/>
    <property type="match status" value="1"/>
</dbReference>
<evidence type="ECO:0000259" key="2">
    <source>
        <dbReference type="Pfam" id="PF13460"/>
    </source>
</evidence>
<dbReference type="PANTHER" id="PTHR48079:SF6">
    <property type="entry name" value="NAD(P)-BINDING DOMAIN-CONTAINING PROTEIN-RELATED"/>
    <property type="match status" value="1"/>
</dbReference>
<dbReference type="HOGENOM" id="CLU_007383_12_1_1"/>
<dbReference type="InterPro" id="IPR036291">
    <property type="entry name" value="NAD(P)-bd_dom_sf"/>
</dbReference>
<dbReference type="Pfam" id="PF13460">
    <property type="entry name" value="NAD_binding_10"/>
    <property type="match status" value="1"/>
</dbReference>
<name>M5G2B1_DACPD</name>
<keyword evidence="1" id="KW-0472">Membrane</keyword>
<dbReference type="OrthoDB" id="10262413at2759"/>
<dbReference type="SUPFAM" id="SSF51735">
    <property type="entry name" value="NAD(P)-binding Rossmann-fold domains"/>
    <property type="match status" value="1"/>
</dbReference>
<dbReference type="GO" id="GO:0004029">
    <property type="term" value="F:aldehyde dehydrogenase (NAD+) activity"/>
    <property type="evidence" value="ECO:0007669"/>
    <property type="project" value="TreeGrafter"/>
</dbReference>
<evidence type="ECO:0000256" key="1">
    <source>
        <dbReference type="SAM" id="Phobius"/>
    </source>
</evidence>
<dbReference type="AlphaFoldDB" id="M5G2B1"/>
<gene>
    <name evidence="3" type="ORF">DACRYDRAFT_76754</name>
</gene>
<protein>
    <submittedName>
        <fullName evidence="3">NADP-binding protein</fullName>
    </submittedName>
</protein>
<dbReference type="Gene3D" id="3.40.50.720">
    <property type="entry name" value="NAD(P)-binding Rossmann-like Domain"/>
    <property type="match status" value="1"/>
</dbReference>
<dbReference type="OMA" id="NKHGLQR"/>
<dbReference type="InterPro" id="IPR016040">
    <property type="entry name" value="NAD(P)-bd_dom"/>
</dbReference>
<feature type="transmembrane region" description="Helical" evidence="1">
    <location>
        <begin position="6"/>
        <end position="24"/>
    </location>
</feature>
<dbReference type="RefSeq" id="XP_040631235.1">
    <property type="nucleotide sequence ID" value="XM_040776224.1"/>
</dbReference>
<evidence type="ECO:0000313" key="4">
    <source>
        <dbReference type="Proteomes" id="UP000030653"/>
    </source>
</evidence>
<dbReference type="GO" id="GO:0005737">
    <property type="term" value="C:cytoplasm"/>
    <property type="evidence" value="ECO:0007669"/>
    <property type="project" value="TreeGrafter"/>
</dbReference>
<feature type="domain" description="NAD(P)-binding" evidence="2">
    <location>
        <begin position="10"/>
        <end position="95"/>
    </location>
</feature>
<keyword evidence="1" id="KW-0812">Transmembrane</keyword>
<accession>M5G2B1</accession>
<dbReference type="EMBL" id="JH795858">
    <property type="protein sequence ID" value="EJU04341.1"/>
    <property type="molecule type" value="Genomic_DNA"/>
</dbReference>
<dbReference type="GeneID" id="63691286"/>
<dbReference type="InterPro" id="IPR051783">
    <property type="entry name" value="NAD(P)-dependent_oxidoreduct"/>
</dbReference>
<evidence type="ECO:0000313" key="3">
    <source>
        <dbReference type="EMBL" id="EJU04341.1"/>
    </source>
</evidence>